<protein>
    <recommendedName>
        <fullName evidence="1">Putative membrane protein insertion efficiency factor</fullName>
    </recommendedName>
</protein>
<keyword evidence="1" id="KW-1003">Cell membrane</keyword>
<name>C7N4A3_SLAHD</name>
<sequence>MPANLAILLIRFYRAAISPLFPSCCRYTPTCSQYGIIAIKRFGFLKGSWLTIKRISRCHPWHEGGYDPVPEKDSEGN</sequence>
<organism evidence="2 3">
    <name type="scientific">Slackia heliotrinireducens (strain ATCC 29202 / DSM 20476 / NCTC 11029 / RHS 1)</name>
    <name type="common">Peptococcus heliotrinreducens</name>
    <dbReference type="NCBI Taxonomy" id="471855"/>
    <lineage>
        <taxon>Bacteria</taxon>
        <taxon>Bacillati</taxon>
        <taxon>Actinomycetota</taxon>
        <taxon>Coriobacteriia</taxon>
        <taxon>Eggerthellales</taxon>
        <taxon>Eggerthellaceae</taxon>
        <taxon>Slackia</taxon>
    </lineage>
</organism>
<dbReference type="GO" id="GO:0005886">
    <property type="term" value="C:plasma membrane"/>
    <property type="evidence" value="ECO:0007669"/>
    <property type="project" value="UniProtKB-SubCell"/>
</dbReference>
<dbReference type="eggNOG" id="COG0759">
    <property type="taxonomic scope" value="Bacteria"/>
</dbReference>
<evidence type="ECO:0000313" key="2">
    <source>
        <dbReference type="EMBL" id="ACV23839.1"/>
    </source>
</evidence>
<accession>C7N4A3</accession>
<dbReference type="InterPro" id="IPR002696">
    <property type="entry name" value="Membr_insert_effic_factor_YidD"/>
</dbReference>
<comment type="function">
    <text evidence="1">Could be involved in insertion of integral membrane proteins into the membrane.</text>
</comment>
<dbReference type="PANTHER" id="PTHR33383">
    <property type="entry name" value="MEMBRANE PROTEIN INSERTION EFFICIENCY FACTOR-RELATED"/>
    <property type="match status" value="1"/>
</dbReference>
<dbReference type="Proteomes" id="UP000002026">
    <property type="component" value="Chromosome"/>
</dbReference>
<dbReference type="Pfam" id="PF01809">
    <property type="entry name" value="YidD"/>
    <property type="match status" value="1"/>
</dbReference>
<dbReference type="EMBL" id="CP001684">
    <property type="protein sequence ID" value="ACV23839.1"/>
    <property type="molecule type" value="Genomic_DNA"/>
</dbReference>
<proteinExistence type="inferred from homology"/>
<comment type="subcellular location">
    <subcellularLocation>
        <location evidence="1">Cell membrane</location>
        <topology evidence="1">Peripheral membrane protein</topology>
        <orientation evidence="1">Cytoplasmic side</orientation>
    </subcellularLocation>
</comment>
<dbReference type="SMART" id="SM01234">
    <property type="entry name" value="Haemolytic"/>
    <property type="match status" value="1"/>
</dbReference>
<dbReference type="AlphaFoldDB" id="C7N4A3"/>
<comment type="similarity">
    <text evidence="1">Belongs to the UPF0161 family.</text>
</comment>
<dbReference type="HOGENOM" id="CLU_144811_5_2_11"/>
<evidence type="ECO:0000256" key="1">
    <source>
        <dbReference type="HAMAP-Rule" id="MF_00386"/>
    </source>
</evidence>
<dbReference type="PANTHER" id="PTHR33383:SF1">
    <property type="entry name" value="MEMBRANE PROTEIN INSERTION EFFICIENCY FACTOR-RELATED"/>
    <property type="match status" value="1"/>
</dbReference>
<gene>
    <name evidence="2" type="ordered locus">Shel_28530</name>
</gene>
<dbReference type="NCBIfam" id="TIGR00278">
    <property type="entry name" value="membrane protein insertion efficiency factor YidD"/>
    <property type="match status" value="1"/>
</dbReference>
<reference evidence="2 3" key="1">
    <citation type="journal article" date="2009" name="Stand. Genomic Sci.">
        <title>Complete genome sequence of Slackia heliotrinireducens type strain (RHS 1).</title>
        <authorList>
            <person name="Pukall R."/>
            <person name="Lapidus A."/>
            <person name="Nolan M."/>
            <person name="Copeland A."/>
            <person name="Glavina Del Rio T."/>
            <person name="Lucas S."/>
            <person name="Chen F."/>
            <person name="Tice H."/>
            <person name="Cheng J.F."/>
            <person name="Chertkov O."/>
            <person name="Bruce D."/>
            <person name="Goodwin L."/>
            <person name="Kuske C."/>
            <person name="Brettin T."/>
            <person name="Detter J.C."/>
            <person name="Han C."/>
            <person name="Pitluck S."/>
            <person name="Pati A."/>
            <person name="Mavrommatis K."/>
            <person name="Ivanova N."/>
            <person name="Ovchinnikova G."/>
            <person name="Chen A."/>
            <person name="Palaniappan K."/>
            <person name="Schneider S."/>
            <person name="Rohde M."/>
            <person name="Chain P."/>
            <person name="D'haeseleer P."/>
            <person name="Goker M."/>
            <person name="Bristow J."/>
            <person name="Eisen J.A."/>
            <person name="Markowitz V."/>
            <person name="Kyrpides N.C."/>
            <person name="Klenk H.P."/>
            <person name="Hugenholtz P."/>
        </authorList>
    </citation>
    <scope>NUCLEOTIDE SEQUENCE [LARGE SCALE GENOMIC DNA]</scope>
    <source>
        <strain evidence="3">ATCC 29202 / DSM 20476 / NCTC 11029 / RHS 1</strain>
    </source>
</reference>
<keyword evidence="3" id="KW-1185">Reference proteome</keyword>
<evidence type="ECO:0000313" key="3">
    <source>
        <dbReference type="Proteomes" id="UP000002026"/>
    </source>
</evidence>
<dbReference type="KEGG" id="shi:Shel_28530"/>
<dbReference type="STRING" id="471855.Shel_28530"/>
<dbReference type="HAMAP" id="MF_00386">
    <property type="entry name" value="UPF0161_YidD"/>
    <property type="match status" value="1"/>
</dbReference>
<keyword evidence="1" id="KW-0472">Membrane</keyword>